<dbReference type="InterPro" id="IPR050476">
    <property type="entry name" value="Insect_CytP450_Detox"/>
</dbReference>
<dbReference type="PRINTS" id="PR00385">
    <property type="entry name" value="P450"/>
</dbReference>
<dbReference type="PANTHER" id="PTHR24292:SF102">
    <property type="entry name" value="CYTOCHROME P450 FAMILY-RELATED"/>
    <property type="match status" value="1"/>
</dbReference>
<dbReference type="Gene3D" id="1.10.630.10">
    <property type="entry name" value="Cytochrome P450"/>
    <property type="match status" value="1"/>
</dbReference>
<evidence type="ECO:0000256" key="9">
    <source>
        <dbReference type="RuleBase" id="RU000461"/>
    </source>
</evidence>
<comment type="similarity">
    <text evidence="2 9">Belongs to the cytochrome P450 family.</text>
</comment>
<keyword evidence="3 8" id="KW-0349">Heme</keyword>
<dbReference type="InterPro" id="IPR001128">
    <property type="entry name" value="Cyt_P450"/>
</dbReference>
<feature type="non-terminal residue" evidence="10">
    <location>
        <position position="354"/>
    </location>
</feature>
<evidence type="ECO:0000256" key="5">
    <source>
        <dbReference type="ARBA" id="ARBA00023002"/>
    </source>
</evidence>
<evidence type="ECO:0000256" key="8">
    <source>
        <dbReference type="PIRSR" id="PIRSR602401-1"/>
    </source>
</evidence>
<dbReference type="GO" id="GO:0020037">
    <property type="term" value="F:heme binding"/>
    <property type="evidence" value="ECO:0007669"/>
    <property type="project" value="InterPro"/>
</dbReference>
<sequence length="354" mass="40547">GAGWKEIRTVISSIFTSASMKKMHLMFHDQLDNLIEVLQAKARRNGGIMDIYGEYQAMTMDMIARCALGQNISCIKERDNDYYARARYFVANIQFQQSLVVKLSIFFPYVRYLRPFTKFGIAESYLVGILSKSIRGREKEREAGKIRPLPDAIDLLLAENEKRKRSGDNPLHHDVIVSNAWALFLAGYETTSTSLAYASYLLAKHPEIQDTLYEEVTSTFEDDETIDYERVMRLPYLHAVFSETLRLLPPVTTFTSRKCIKETLIGGRIRVPVGAHIVAPVHAVMWDENNYDRPKEFIPERFLGDNNKAVWSATYLPFGIGPRNCVGARFAEMEFKSVLTAVIRRFVLELDPEH</sequence>
<dbReference type="Pfam" id="PF00067">
    <property type="entry name" value="p450"/>
    <property type="match status" value="1"/>
</dbReference>
<evidence type="ECO:0000256" key="7">
    <source>
        <dbReference type="ARBA" id="ARBA00023033"/>
    </source>
</evidence>
<proteinExistence type="inferred from homology"/>
<evidence type="ECO:0000256" key="3">
    <source>
        <dbReference type="ARBA" id="ARBA00022617"/>
    </source>
</evidence>
<dbReference type="AlphaFoldDB" id="A0AAV5TIH2"/>
<evidence type="ECO:0000256" key="6">
    <source>
        <dbReference type="ARBA" id="ARBA00023004"/>
    </source>
</evidence>
<dbReference type="SUPFAM" id="SSF48264">
    <property type="entry name" value="Cytochrome P450"/>
    <property type="match status" value="1"/>
</dbReference>
<comment type="cofactor">
    <cofactor evidence="1 8">
        <name>heme</name>
        <dbReference type="ChEBI" id="CHEBI:30413"/>
    </cofactor>
</comment>
<dbReference type="PANTHER" id="PTHR24292">
    <property type="entry name" value="CYTOCHROME P450"/>
    <property type="match status" value="1"/>
</dbReference>
<dbReference type="EMBL" id="BTSX01000004">
    <property type="protein sequence ID" value="GMS94145.1"/>
    <property type="molecule type" value="Genomic_DNA"/>
</dbReference>
<evidence type="ECO:0008006" key="12">
    <source>
        <dbReference type="Google" id="ProtNLM"/>
    </source>
</evidence>
<keyword evidence="4 8" id="KW-0479">Metal-binding</keyword>
<dbReference type="InterPro" id="IPR017972">
    <property type="entry name" value="Cyt_P450_CS"/>
</dbReference>
<reference evidence="10" key="1">
    <citation type="submission" date="2023-10" db="EMBL/GenBank/DDBJ databases">
        <title>Genome assembly of Pristionchus species.</title>
        <authorList>
            <person name="Yoshida K."/>
            <person name="Sommer R.J."/>
        </authorList>
    </citation>
    <scope>NUCLEOTIDE SEQUENCE</scope>
    <source>
        <strain evidence="10">RS0144</strain>
    </source>
</reference>
<name>A0AAV5TIH2_9BILA</name>
<keyword evidence="5 9" id="KW-0560">Oxidoreductase</keyword>
<dbReference type="GO" id="GO:0004497">
    <property type="term" value="F:monooxygenase activity"/>
    <property type="evidence" value="ECO:0007669"/>
    <property type="project" value="UniProtKB-KW"/>
</dbReference>
<gene>
    <name evidence="10" type="ORF">PENTCL1PPCAC_16320</name>
</gene>
<keyword evidence="6 8" id="KW-0408">Iron</keyword>
<keyword evidence="7 9" id="KW-0503">Monooxygenase</keyword>
<dbReference type="GO" id="GO:0016705">
    <property type="term" value="F:oxidoreductase activity, acting on paired donors, with incorporation or reduction of molecular oxygen"/>
    <property type="evidence" value="ECO:0007669"/>
    <property type="project" value="InterPro"/>
</dbReference>
<dbReference type="InterPro" id="IPR036396">
    <property type="entry name" value="Cyt_P450_sf"/>
</dbReference>
<evidence type="ECO:0000313" key="10">
    <source>
        <dbReference type="EMBL" id="GMS94145.1"/>
    </source>
</evidence>
<evidence type="ECO:0000256" key="4">
    <source>
        <dbReference type="ARBA" id="ARBA00022723"/>
    </source>
</evidence>
<evidence type="ECO:0000313" key="11">
    <source>
        <dbReference type="Proteomes" id="UP001432027"/>
    </source>
</evidence>
<dbReference type="InterPro" id="IPR002401">
    <property type="entry name" value="Cyt_P450_E_grp-I"/>
</dbReference>
<organism evidence="10 11">
    <name type="scientific">Pristionchus entomophagus</name>
    <dbReference type="NCBI Taxonomy" id="358040"/>
    <lineage>
        <taxon>Eukaryota</taxon>
        <taxon>Metazoa</taxon>
        <taxon>Ecdysozoa</taxon>
        <taxon>Nematoda</taxon>
        <taxon>Chromadorea</taxon>
        <taxon>Rhabditida</taxon>
        <taxon>Rhabditina</taxon>
        <taxon>Diplogasteromorpha</taxon>
        <taxon>Diplogasteroidea</taxon>
        <taxon>Neodiplogasteridae</taxon>
        <taxon>Pristionchus</taxon>
    </lineage>
</organism>
<dbReference type="GO" id="GO:0005506">
    <property type="term" value="F:iron ion binding"/>
    <property type="evidence" value="ECO:0007669"/>
    <property type="project" value="InterPro"/>
</dbReference>
<dbReference type="PRINTS" id="PR00463">
    <property type="entry name" value="EP450I"/>
</dbReference>
<evidence type="ECO:0000256" key="2">
    <source>
        <dbReference type="ARBA" id="ARBA00010617"/>
    </source>
</evidence>
<keyword evidence="11" id="KW-1185">Reference proteome</keyword>
<dbReference type="PROSITE" id="PS00086">
    <property type="entry name" value="CYTOCHROME_P450"/>
    <property type="match status" value="1"/>
</dbReference>
<feature type="non-terminal residue" evidence="10">
    <location>
        <position position="1"/>
    </location>
</feature>
<dbReference type="Proteomes" id="UP001432027">
    <property type="component" value="Unassembled WGS sequence"/>
</dbReference>
<comment type="caution">
    <text evidence="10">The sequence shown here is derived from an EMBL/GenBank/DDBJ whole genome shotgun (WGS) entry which is preliminary data.</text>
</comment>
<feature type="binding site" description="axial binding residue" evidence="8">
    <location>
        <position position="325"/>
    </location>
    <ligand>
        <name>heme</name>
        <dbReference type="ChEBI" id="CHEBI:30413"/>
    </ligand>
    <ligandPart>
        <name>Fe</name>
        <dbReference type="ChEBI" id="CHEBI:18248"/>
    </ligandPart>
</feature>
<accession>A0AAV5TIH2</accession>
<protein>
    <recommendedName>
        <fullName evidence="12">Cytochrome P450</fullName>
    </recommendedName>
</protein>
<evidence type="ECO:0000256" key="1">
    <source>
        <dbReference type="ARBA" id="ARBA00001971"/>
    </source>
</evidence>